<dbReference type="RefSeq" id="WP_154519064.1">
    <property type="nucleotide sequence ID" value="NZ_VUMT01000009.1"/>
</dbReference>
<keyword evidence="3" id="KW-1185">Reference proteome</keyword>
<dbReference type="EMBL" id="VUMT01000009">
    <property type="protein sequence ID" value="MSS63656.1"/>
    <property type="molecule type" value="Genomic_DNA"/>
</dbReference>
<proteinExistence type="predicted"/>
<comment type="caution">
    <text evidence="2">The sequence shown here is derived from an EMBL/GenBank/DDBJ whole genome shotgun (WGS) entry which is preliminary data.</text>
</comment>
<sequence length="74" mass="8737">MYGVVTKYFNERGYGFIQCITDGEQYFLHKKDLNGEYVETGCYVYFVNFKTRRRKNNAAIINVIEAPEHMTGRK</sequence>
<name>A0A6L5XXQ9_9FIRM</name>
<feature type="domain" description="CSD" evidence="1">
    <location>
        <begin position="1"/>
        <end position="62"/>
    </location>
</feature>
<organism evidence="2 3">
    <name type="scientific">Velocimicrobium porci</name>
    <dbReference type="NCBI Taxonomy" id="2606634"/>
    <lineage>
        <taxon>Bacteria</taxon>
        <taxon>Bacillati</taxon>
        <taxon>Bacillota</taxon>
        <taxon>Clostridia</taxon>
        <taxon>Lachnospirales</taxon>
        <taxon>Lachnospiraceae</taxon>
        <taxon>Velocimicrobium</taxon>
    </lineage>
</organism>
<reference evidence="2 3" key="1">
    <citation type="submission" date="2019-08" db="EMBL/GenBank/DDBJ databases">
        <title>In-depth cultivation of the pig gut microbiome towards novel bacterial diversity and tailored functional studies.</title>
        <authorList>
            <person name="Wylensek D."/>
            <person name="Hitch T.C.A."/>
            <person name="Clavel T."/>
        </authorList>
    </citation>
    <scope>NUCLEOTIDE SEQUENCE [LARGE SCALE GENOMIC DNA]</scope>
    <source>
        <strain evidence="2 3">WCA-693-APC-MOT-I</strain>
    </source>
</reference>
<dbReference type="Pfam" id="PF00313">
    <property type="entry name" value="CSD"/>
    <property type="match status" value="1"/>
</dbReference>
<dbReference type="Gene3D" id="2.40.50.140">
    <property type="entry name" value="Nucleic acid-binding proteins"/>
    <property type="match status" value="1"/>
</dbReference>
<dbReference type="AlphaFoldDB" id="A0A6L5XXQ9"/>
<gene>
    <name evidence="2" type="ORF">FYJ58_07170</name>
</gene>
<accession>A0A6L5XXQ9</accession>
<dbReference type="InterPro" id="IPR012340">
    <property type="entry name" value="NA-bd_OB-fold"/>
</dbReference>
<dbReference type="GO" id="GO:0003676">
    <property type="term" value="F:nucleic acid binding"/>
    <property type="evidence" value="ECO:0007669"/>
    <property type="project" value="InterPro"/>
</dbReference>
<dbReference type="SUPFAM" id="SSF50249">
    <property type="entry name" value="Nucleic acid-binding proteins"/>
    <property type="match status" value="1"/>
</dbReference>
<evidence type="ECO:0000259" key="1">
    <source>
        <dbReference type="Pfam" id="PF00313"/>
    </source>
</evidence>
<protein>
    <recommendedName>
        <fullName evidence="1">CSD domain-containing protein</fullName>
    </recommendedName>
</protein>
<evidence type="ECO:0000313" key="2">
    <source>
        <dbReference type="EMBL" id="MSS63656.1"/>
    </source>
</evidence>
<dbReference type="Proteomes" id="UP000482209">
    <property type="component" value="Unassembled WGS sequence"/>
</dbReference>
<dbReference type="InterPro" id="IPR002059">
    <property type="entry name" value="CSP_DNA-bd"/>
</dbReference>
<evidence type="ECO:0000313" key="3">
    <source>
        <dbReference type="Proteomes" id="UP000482209"/>
    </source>
</evidence>